<name>A0A4U8YYP8_METTU</name>
<dbReference type="EMBL" id="LR536450">
    <property type="protein sequence ID" value="VFU08613.1"/>
    <property type="molecule type" value="Genomic_DNA"/>
</dbReference>
<gene>
    <name evidence="1" type="ORF">MTUNDRAET4_1720</name>
</gene>
<accession>A0A4U8YYP8</accession>
<evidence type="ECO:0000313" key="2">
    <source>
        <dbReference type="Proteomes" id="UP000294360"/>
    </source>
</evidence>
<dbReference type="AlphaFoldDB" id="A0A4U8YYP8"/>
<dbReference type="KEGG" id="mtun:MTUNDRAET4_1720"/>
<proteinExistence type="predicted"/>
<reference evidence="1 2" key="1">
    <citation type="submission" date="2019-03" db="EMBL/GenBank/DDBJ databases">
        <authorList>
            <person name="Kox A.R. M."/>
        </authorList>
    </citation>
    <scope>NUCLEOTIDE SEQUENCE [LARGE SCALE GENOMIC DNA]</scope>
    <source>
        <strain evidence="1">MTUNDRAET4 annotated genome</strain>
    </source>
</reference>
<protein>
    <submittedName>
        <fullName evidence="1">Uncharacterized protein</fullName>
    </submittedName>
</protein>
<organism evidence="1 2">
    <name type="scientific">Methylocella tundrae</name>
    <dbReference type="NCBI Taxonomy" id="227605"/>
    <lineage>
        <taxon>Bacteria</taxon>
        <taxon>Pseudomonadati</taxon>
        <taxon>Pseudomonadota</taxon>
        <taxon>Alphaproteobacteria</taxon>
        <taxon>Hyphomicrobiales</taxon>
        <taxon>Beijerinckiaceae</taxon>
        <taxon>Methylocella</taxon>
    </lineage>
</organism>
<evidence type="ECO:0000313" key="1">
    <source>
        <dbReference type="EMBL" id="VFU08613.1"/>
    </source>
</evidence>
<dbReference type="Proteomes" id="UP000294360">
    <property type="component" value="Chromosome"/>
</dbReference>
<sequence length="67" mass="6711">MCAVFSEAAFAAVLSWLLVTCEDGAGSVEFFDASPALEGDCASLCTGLIAAAVDLARPFASFAFGAG</sequence>